<reference evidence="1 2" key="1">
    <citation type="submission" date="2020-01" db="EMBL/GenBank/DDBJ databases">
        <title>Insect and environment-associated Actinomycetes.</title>
        <authorList>
            <person name="Currrie C."/>
            <person name="Chevrette M."/>
            <person name="Carlson C."/>
            <person name="Stubbendieck R."/>
            <person name="Wendt-Pienkowski E."/>
        </authorList>
    </citation>
    <scope>NUCLEOTIDE SEQUENCE [LARGE SCALE GENOMIC DNA]</scope>
    <source>
        <strain evidence="1 2">SID7754</strain>
    </source>
</reference>
<dbReference type="RefSeq" id="WP_164190782.1">
    <property type="nucleotide sequence ID" value="NZ_JAAGMR010000227.1"/>
</dbReference>
<evidence type="ECO:0000313" key="1">
    <source>
        <dbReference type="EMBL" id="NEB94072.1"/>
    </source>
</evidence>
<dbReference type="Proteomes" id="UP000470520">
    <property type="component" value="Unassembled WGS sequence"/>
</dbReference>
<sequence length="334" mass="36367">MSLASALPPPDFEITSAYPEVAWLRQAVAAWDWAGVRQYLAGLPQGSDTSQVFGTVAGTEGVKRALRDLVAAAPDDVFALTLLGAREVAIGWEIRTAAPAESVTREQFATFHAHLRTAEQLLIRATALDPSYVPAWAERLNTARGLGLGQNEARRRYDRLAKSHPHHFTAQTRLLQQLCPKWGGIWEAAHSFARDRMLGAPDGSLSAGLVAEAHLEHWLDLDVGEERHAYLGQPHVHAELVEAAGRSVLQPEFRRDPGWVTVAGCFAALFSLIGDTARAAAHFRALGNLASKLPWSYLGDPAEAYLRHRDAALAPASPTFPPAAHRTAPNRGRR</sequence>
<gene>
    <name evidence="1" type="ORF">G3I21_20690</name>
</gene>
<accession>A0A7K3QVX9</accession>
<proteinExistence type="predicted"/>
<organism evidence="1 2">
    <name type="scientific">Streptomyces bauhiniae</name>
    <dbReference type="NCBI Taxonomy" id="2340725"/>
    <lineage>
        <taxon>Bacteria</taxon>
        <taxon>Bacillati</taxon>
        <taxon>Actinomycetota</taxon>
        <taxon>Actinomycetes</taxon>
        <taxon>Kitasatosporales</taxon>
        <taxon>Streptomycetaceae</taxon>
        <taxon>Streptomyces</taxon>
    </lineage>
</organism>
<name>A0A7K3QVX9_9ACTN</name>
<evidence type="ECO:0000313" key="2">
    <source>
        <dbReference type="Proteomes" id="UP000470520"/>
    </source>
</evidence>
<dbReference type="AlphaFoldDB" id="A0A7K3QVX9"/>
<comment type="caution">
    <text evidence="1">The sequence shown here is derived from an EMBL/GenBank/DDBJ whole genome shotgun (WGS) entry which is preliminary data.</text>
</comment>
<protein>
    <submittedName>
        <fullName evidence="1">DUF4034 domain-containing protein</fullName>
    </submittedName>
</protein>
<dbReference type="EMBL" id="JAAGMR010000227">
    <property type="protein sequence ID" value="NEB94072.1"/>
    <property type="molecule type" value="Genomic_DNA"/>
</dbReference>